<proteinExistence type="predicted"/>
<comment type="caution">
    <text evidence="1">The sequence shown here is derived from an EMBL/GenBank/DDBJ whole genome shotgun (WGS) entry which is preliminary data.</text>
</comment>
<gene>
    <name evidence="1" type="ORF">DSM00_2202</name>
</gene>
<evidence type="ECO:0000313" key="2">
    <source>
        <dbReference type="Proteomes" id="UP000289238"/>
    </source>
</evidence>
<dbReference type="RefSeq" id="WP_128758032.1">
    <property type="nucleotide sequence ID" value="NZ_QOVM01000004.1"/>
</dbReference>
<dbReference type="AlphaFoldDB" id="A0A4Q0P660"/>
<keyword evidence="2" id="KW-1185">Reference proteome</keyword>
<evidence type="ECO:0000313" key="1">
    <source>
        <dbReference type="EMBL" id="RXG22137.1"/>
    </source>
</evidence>
<organism evidence="1 2">
    <name type="scientific">Leeuwenhoekiella aequorea</name>
    <dbReference type="NCBI Taxonomy" id="283736"/>
    <lineage>
        <taxon>Bacteria</taxon>
        <taxon>Pseudomonadati</taxon>
        <taxon>Bacteroidota</taxon>
        <taxon>Flavobacteriia</taxon>
        <taxon>Flavobacteriales</taxon>
        <taxon>Flavobacteriaceae</taxon>
        <taxon>Leeuwenhoekiella</taxon>
    </lineage>
</organism>
<reference evidence="1 2" key="1">
    <citation type="submission" date="2018-07" db="EMBL/GenBank/DDBJ databases">
        <title>Leeuwenhoekiella genomics.</title>
        <authorList>
            <person name="Tahon G."/>
            <person name="Willems A."/>
        </authorList>
    </citation>
    <scope>NUCLEOTIDE SEQUENCE [LARGE SCALE GENOMIC DNA]</scope>
    <source>
        <strain evidence="1 2">LMG 22550</strain>
    </source>
</reference>
<name>A0A4Q0P660_9FLAO</name>
<dbReference type="Proteomes" id="UP000289238">
    <property type="component" value="Unassembled WGS sequence"/>
</dbReference>
<dbReference type="EMBL" id="QOVM01000004">
    <property type="protein sequence ID" value="RXG22137.1"/>
    <property type="molecule type" value="Genomic_DNA"/>
</dbReference>
<dbReference type="OrthoDB" id="1450227at2"/>
<accession>A0A4Q0P660</accession>
<protein>
    <submittedName>
        <fullName evidence="1">Uncharacterized protein</fullName>
    </submittedName>
</protein>
<sequence length="284" mass="32444">MIATLATELNLNSTQAEWLENTQNNVNMRLLPFQIINFLDQNLWRIEAKNFAQEAIGVLIDGGEVDFVNEIIKDKSFVGTKADCILNALITQGNNIFRKTSEAFTKNRSKFKLKFTLINEPSNIADAQTPFPDSNSNGIITIEVNEPEISGSNYLDYDKAILHETIHAELHRLKIAGNLGPNSMPSEQYNLYMHMWDFYEEVNSSPNYIATQSQHYLMAQYYIDNIAKGLWEFNQFQANMSDYKHLAWEGLNSYGIQGEFITQNELDNLSNMYSNVPKNSDPCN</sequence>